<feature type="region of interest" description="Disordered" evidence="4">
    <location>
        <begin position="644"/>
        <end position="708"/>
    </location>
</feature>
<evidence type="ECO:0000256" key="3">
    <source>
        <dbReference type="ARBA" id="ARBA00022777"/>
    </source>
</evidence>
<reference evidence="6" key="1">
    <citation type="submission" date="2021-06" db="EMBL/GenBank/DDBJ databases">
        <authorList>
            <consortium name="Wellcome Sanger Institute Data Sharing"/>
        </authorList>
    </citation>
    <scope>NUCLEOTIDE SEQUENCE [LARGE SCALE GENOMIC DNA]</scope>
</reference>
<dbReference type="GO" id="GO:0045087">
    <property type="term" value="P:innate immune response"/>
    <property type="evidence" value="ECO:0007669"/>
    <property type="project" value="TreeGrafter"/>
</dbReference>
<reference evidence="6" key="3">
    <citation type="submission" date="2025-09" db="UniProtKB">
        <authorList>
            <consortium name="Ensembl"/>
        </authorList>
    </citation>
    <scope>IDENTIFICATION</scope>
</reference>
<keyword evidence="2" id="KW-0808">Transferase</keyword>
<feature type="compositionally biased region" description="Basic and acidic residues" evidence="4">
    <location>
        <begin position="644"/>
        <end position="660"/>
    </location>
</feature>
<dbReference type="RefSeq" id="XP_028660925.1">
    <property type="nucleotide sequence ID" value="XM_028805092.2"/>
</dbReference>
<gene>
    <name evidence="6" type="primary">ALPK1</name>
</gene>
<evidence type="ECO:0000256" key="4">
    <source>
        <dbReference type="SAM" id="MobiDB-lite"/>
    </source>
</evidence>
<dbReference type="GeneTree" id="ENSGT00940000159753"/>
<evidence type="ECO:0000313" key="6">
    <source>
        <dbReference type="Ensembl" id="ENSECRP00000015302.1"/>
    </source>
</evidence>
<feature type="compositionally biased region" description="Basic and acidic residues" evidence="4">
    <location>
        <begin position="754"/>
        <end position="765"/>
    </location>
</feature>
<feature type="compositionally biased region" description="Acidic residues" evidence="4">
    <location>
        <begin position="799"/>
        <end position="812"/>
    </location>
</feature>
<dbReference type="Gene3D" id="3.30.200.20">
    <property type="entry name" value="Phosphorylase Kinase, domain 1"/>
    <property type="match status" value="1"/>
</dbReference>
<keyword evidence="3" id="KW-0418">Kinase</keyword>
<feature type="compositionally biased region" description="Basic and acidic residues" evidence="4">
    <location>
        <begin position="668"/>
        <end position="678"/>
    </location>
</feature>
<dbReference type="GeneID" id="114654504"/>
<dbReference type="InterPro" id="IPR043529">
    <property type="entry name" value="ALPK1"/>
</dbReference>
<dbReference type="SUPFAM" id="SSF56112">
    <property type="entry name" value="Protein kinase-like (PK-like)"/>
    <property type="match status" value="1"/>
</dbReference>
<keyword evidence="7" id="KW-1185">Reference proteome</keyword>
<dbReference type="GO" id="GO:0002753">
    <property type="term" value="P:cytoplasmic pattern recognition receptor signaling pathway"/>
    <property type="evidence" value="ECO:0007669"/>
    <property type="project" value="TreeGrafter"/>
</dbReference>
<dbReference type="RefSeq" id="XP_028660924.1">
    <property type="nucleotide sequence ID" value="XM_028805091.2"/>
</dbReference>
<dbReference type="AlphaFoldDB" id="A0A8C4SDM2"/>
<dbReference type="Gene3D" id="3.20.200.10">
    <property type="entry name" value="MHCK/EF2 kinase"/>
    <property type="match status" value="1"/>
</dbReference>
<dbReference type="InterPro" id="IPR004166">
    <property type="entry name" value="a-kinase_dom"/>
</dbReference>
<evidence type="ECO:0000256" key="1">
    <source>
        <dbReference type="ARBA" id="ARBA00022527"/>
    </source>
</evidence>
<feature type="compositionally biased region" description="Basic and acidic residues" evidence="4">
    <location>
        <begin position="778"/>
        <end position="787"/>
    </location>
</feature>
<protein>
    <submittedName>
        <fullName evidence="6">Alpha kinase 1</fullName>
    </submittedName>
</protein>
<keyword evidence="1" id="KW-0723">Serine/threonine-protein kinase</keyword>
<dbReference type="GO" id="GO:0004674">
    <property type="term" value="F:protein serine/threonine kinase activity"/>
    <property type="evidence" value="ECO:0007669"/>
    <property type="project" value="UniProtKB-KW"/>
</dbReference>
<dbReference type="PROSITE" id="PS51158">
    <property type="entry name" value="ALPHA_KINASE"/>
    <property type="match status" value="1"/>
</dbReference>
<dbReference type="OrthoDB" id="301415at2759"/>
<organism evidence="6 7">
    <name type="scientific">Erpetoichthys calabaricus</name>
    <name type="common">Rope fish</name>
    <name type="synonym">Calamoichthys calabaricus</name>
    <dbReference type="NCBI Taxonomy" id="27687"/>
    <lineage>
        <taxon>Eukaryota</taxon>
        <taxon>Metazoa</taxon>
        <taxon>Chordata</taxon>
        <taxon>Craniata</taxon>
        <taxon>Vertebrata</taxon>
        <taxon>Euteleostomi</taxon>
        <taxon>Actinopterygii</taxon>
        <taxon>Polypteriformes</taxon>
        <taxon>Polypteridae</taxon>
        <taxon>Erpetoichthys</taxon>
    </lineage>
</organism>
<evidence type="ECO:0000313" key="7">
    <source>
        <dbReference type="Proteomes" id="UP000694620"/>
    </source>
</evidence>
<dbReference type="PANTHER" id="PTHR46747">
    <property type="entry name" value="ALPHA-PROTEIN KINASE 1"/>
    <property type="match status" value="1"/>
</dbReference>
<dbReference type="Proteomes" id="UP000694620">
    <property type="component" value="Chromosome 7"/>
</dbReference>
<dbReference type="GO" id="GO:0005929">
    <property type="term" value="C:cilium"/>
    <property type="evidence" value="ECO:0007669"/>
    <property type="project" value="TreeGrafter"/>
</dbReference>
<evidence type="ECO:0000259" key="5">
    <source>
        <dbReference type="PROSITE" id="PS51158"/>
    </source>
</evidence>
<dbReference type="SMART" id="SM00811">
    <property type="entry name" value="Alpha_kinase"/>
    <property type="match status" value="1"/>
</dbReference>
<feature type="region of interest" description="Disordered" evidence="4">
    <location>
        <begin position="499"/>
        <end position="553"/>
    </location>
</feature>
<feature type="compositionally biased region" description="Polar residues" evidence="4">
    <location>
        <begin position="697"/>
        <end position="707"/>
    </location>
</feature>
<proteinExistence type="predicted"/>
<dbReference type="GO" id="GO:0005524">
    <property type="term" value="F:ATP binding"/>
    <property type="evidence" value="ECO:0007669"/>
    <property type="project" value="InterPro"/>
</dbReference>
<name>A0A8C4SDM2_ERPCA</name>
<feature type="compositionally biased region" description="Low complexity" evidence="4">
    <location>
        <begin position="542"/>
        <end position="553"/>
    </location>
</feature>
<sequence>MNNEWVAAILEECKLALSLGPSEPSRESRQEYEDCQASLPADLRTLLEEAKEMKWPFVPERWQYKQAVGPEDKTNLKDTIGGRLQELLVYLKASIRVADFASAAAIVFLIDRFLYWVDGSRKLLQIAKALHRLSPATPIAPQVVIRQARVSVNSGKLQKAEYILSSLINNSGATGRWVYHLESDKVLVQAVSVQIRGQILQKLGLWYEAAELTSASLIGFNALPIPDKKGIGSSLGILAYILVSMNDDEFQRFRKNCAINLGFKGCDHRLLSAAGAARRSAAFSQYTPLFVLSSTLVCGSCLLSFSLSSACPPENKLTYLNEAKEAFTVGLLTRRSEEIVTSKHELHCFIKAIFCLTVTNKWLGEAQTVVEEAENMCKEAMRKFYVYIKAESKEKENLAQEILVLVSRVKSLLQVTDFPNSDINSFVPDSYKSSLEEPVVLSQIGFDEIIESYSQYHTTISEAFEISCRESKEQRQTVGEACITAMKTDTKDVDTEWFTESRHSLSSQESGDGLSRAEKRRREFARKAGPMHSSENDDGKTSLSDSRSSGSSWFRLSESDVSSGWEEITDCPVEPERNQAADFDTQCSTYYDEMSEGNLNSQEMRQLSLQKTKMDLSPLPPSAKGPSISSECGDSLTIVSVHKEEKGGPSDTHNFKDSVEHSLSQTRKQNESANKEETGSPSKIQNMEETREPPYDQTKNPNESQSFKGLHLPTHELFDTIDTQAETIDDADDFLMAAGRNSSRIPGVNQVEDELGRGSKLKESEGSPPDTSLQNVARHGEKEDGAGELRPPVPADSDNFCDQETEEGDEKDDYLSQILNSSHSSISSLKSSFGASFSSGSFSEVDSPSFLNSSADSFVFVQGQKEMEILEKRTLKPEDYKQLLSGVSHTWLLERFQDTGVFKPKRLREVYNALLLKCSKTSASPGVWTAQETQVYIGAPLGRKGKQRSAFWVQFLHQEEMLGRYIGKEYQSSRELYYHLNDVERQMTAQYYVREFNKRLYEKQIPTQIYFVPAEVLLIVEDNVIKGCVSVEPYILGEFVKLTNNRKAVVREYKATEYGLAFGHFTYEFSRHQEVVVDLQGWITGNGKGLLYLTDPQIHSICWPKPSSSGRHGIDCFLKYQHGPECNEICKMLSLKQVR</sequence>
<dbReference type="Pfam" id="PF02816">
    <property type="entry name" value="Alpha_kinase"/>
    <property type="match status" value="1"/>
</dbReference>
<dbReference type="Ensembl" id="ENSECRT00000015572.1">
    <property type="protein sequence ID" value="ENSECRP00000015302.1"/>
    <property type="gene ID" value="ENSECRG00000010206.1"/>
</dbReference>
<dbReference type="InterPro" id="IPR011009">
    <property type="entry name" value="Kinase-like_dom_sf"/>
</dbReference>
<dbReference type="GO" id="GO:0048029">
    <property type="term" value="F:monosaccharide binding"/>
    <property type="evidence" value="ECO:0007669"/>
    <property type="project" value="TreeGrafter"/>
</dbReference>
<feature type="domain" description="Alpha-type protein kinase" evidence="5">
    <location>
        <begin position="920"/>
        <end position="1138"/>
    </location>
</feature>
<accession>A0A8C4SDM2</accession>
<evidence type="ECO:0000256" key="2">
    <source>
        <dbReference type="ARBA" id="ARBA00022679"/>
    </source>
</evidence>
<feature type="region of interest" description="Disordered" evidence="4">
    <location>
        <begin position="745"/>
        <end position="812"/>
    </location>
</feature>
<dbReference type="PANTHER" id="PTHR46747:SF1">
    <property type="entry name" value="ALPHA-PROTEIN KINASE 1"/>
    <property type="match status" value="1"/>
</dbReference>
<reference evidence="6" key="2">
    <citation type="submission" date="2025-08" db="UniProtKB">
        <authorList>
            <consortium name="Ensembl"/>
        </authorList>
    </citation>
    <scope>IDENTIFICATION</scope>
</reference>